<dbReference type="GO" id="GO:0003700">
    <property type="term" value="F:DNA-binding transcription factor activity"/>
    <property type="evidence" value="ECO:0007669"/>
    <property type="project" value="InterPro"/>
</dbReference>
<dbReference type="InterPro" id="IPR036388">
    <property type="entry name" value="WH-like_DNA-bd_sf"/>
</dbReference>
<dbReference type="AlphaFoldDB" id="A0A6M9PVQ1"/>
<dbReference type="InterPro" id="IPR000847">
    <property type="entry name" value="LysR_HTH_N"/>
</dbReference>
<dbReference type="PROSITE" id="PS50931">
    <property type="entry name" value="HTH_LYSR"/>
    <property type="match status" value="1"/>
</dbReference>
<feature type="domain" description="HTH lysR-type" evidence="5">
    <location>
        <begin position="5"/>
        <end position="62"/>
    </location>
</feature>
<dbReference type="Gene3D" id="1.10.10.10">
    <property type="entry name" value="Winged helix-like DNA-binding domain superfamily/Winged helix DNA-binding domain"/>
    <property type="match status" value="1"/>
</dbReference>
<organism evidence="6 7">
    <name type="scientific">Polynucleobacter antarcticus</name>
    <dbReference type="NCBI Taxonomy" id="1743162"/>
    <lineage>
        <taxon>Bacteria</taxon>
        <taxon>Pseudomonadati</taxon>
        <taxon>Pseudomonadota</taxon>
        <taxon>Betaproteobacteria</taxon>
        <taxon>Burkholderiales</taxon>
        <taxon>Burkholderiaceae</taxon>
        <taxon>Polynucleobacter</taxon>
    </lineage>
</organism>
<evidence type="ECO:0000313" key="6">
    <source>
        <dbReference type="EMBL" id="QKM63508.1"/>
    </source>
</evidence>
<dbReference type="RefSeq" id="WP_173943673.1">
    <property type="nucleotide sequence ID" value="NZ_CBCSCD010000002.1"/>
</dbReference>
<evidence type="ECO:0000256" key="4">
    <source>
        <dbReference type="ARBA" id="ARBA00023163"/>
    </source>
</evidence>
<dbReference type="EMBL" id="CP028941">
    <property type="protein sequence ID" value="QKM63508.1"/>
    <property type="molecule type" value="Genomic_DNA"/>
</dbReference>
<evidence type="ECO:0000259" key="5">
    <source>
        <dbReference type="PROSITE" id="PS50931"/>
    </source>
</evidence>
<name>A0A6M9PVQ1_9BURK</name>
<dbReference type="SUPFAM" id="SSF46785">
    <property type="entry name" value="Winged helix' DNA-binding domain"/>
    <property type="match status" value="1"/>
</dbReference>
<dbReference type="GO" id="GO:0043565">
    <property type="term" value="F:sequence-specific DNA binding"/>
    <property type="evidence" value="ECO:0007669"/>
    <property type="project" value="TreeGrafter"/>
</dbReference>
<dbReference type="PANTHER" id="PTHR30537">
    <property type="entry name" value="HTH-TYPE TRANSCRIPTIONAL REGULATOR"/>
    <property type="match status" value="1"/>
</dbReference>
<dbReference type="KEGG" id="pani:DCO16_10940"/>
<sequence length="293" mass="32586">MRRIPNFVLLRAFEAAARLESFTLAAHELSLTQSAISHQIKELEGYFGRALFIRRNRGVEPNLEGKRLLESLSRVFDVIQDACSEVSSASTSQVLALYCPPSLAVNWLGPRLPDFFKTYPNITIRMTSGSEPADLNQAKELDIAIAYGMPPKRPGISVISLGLERIAPLCSPTLLTKRLSARVALIDLPLIDSQLSRVMWPSWFTLNSMELPNKPRSSFDRAALVIAAAVDGLGVALESTRLAERALIKGELVEIGAEEFIPIEQETHFIYCRSSECNLEKVKVFQDWLLGMI</sequence>
<keyword evidence="4" id="KW-0804">Transcription</keyword>
<dbReference type="Pfam" id="PF03466">
    <property type="entry name" value="LysR_substrate"/>
    <property type="match status" value="1"/>
</dbReference>
<protein>
    <submittedName>
        <fullName evidence="6">LysR family transcriptional regulator</fullName>
    </submittedName>
</protein>
<proteinExistence type="inferred from homology"/>
<evidence type="ECO:0000256" key="2">
    <source>
        <dbReference type="ARBA" id="ARBA00023015"/>
    </source>
</evidence>
<evidence type="ECO:0000256" key="3">
    <source>
        <dbReference type="ARBA" id="ARBA00023125"/>
    </source>
</evidence>
<dbReference type="InterPro" id="IPR058163">
    <property type="entry name" value="LysR-type_TF_proteobact-type"/>
</dbReference>
<dbReference type="PRINTS" id="PR00039">
    <property type="entry name" value="HTHLYSR"/>
</dbReference>
<accession>A0A6M9PVQ1</accession>
<dbReference type="Proteomes" id="UP000500806">
    <property type="component" value="Chromosome"/>
</dbReference>
<dbReference type="PANTHER" id="PTHR30537:SF58">
    <property type="entry name" value="HTH-TYPE TRANSCRIPTIONAL REGULATOR PERR"/>
    <property type="match status" value="1"/>
</dbReference>
<keyword evidence="7" id="KW-1185">Reference proteome</keyword>
<gene>
    <name evidence="6" type="ORF">DCO16_10940</name>
</gene>
<dbReference type="InterPro" id="IPR036390">
    <property type="entry name" value="WH_DNA-bd_sf"/>
</dbReference>
<keyword evidence="2" id="KW-0805">Transcription regulation</keyword>
<evidence type="ECO:0000313" key="7">
    <source>
        <dbReference type="Proteomes" id="UP000500806"/>
    </source>
</evidence>
<keyword evidence="3" id="KW-0238">DNA-binding</keyword>
<reference evidence="6 7" key="1">
    <citation type="submission" date="2018-04" db="EMBL/GenBank/DDBJ databases">
        <title>Polynucleobacter sp. LimPoW16 genome.</title>
        <authorList>
            <person name="Hahn M.W."/>
        </authorList>
    </citation>
    <scope>NUCLEOTIDE SEQUENCE [LARGE SCALE GENOMIC DNA]</scope>
    <source>
        <strain evidence="6 7">LimPoW16</strain>
    </source>
</reference>
<comment type="similarity">
    <text evidence="1">Belongs to the LysR transcriptional regulatory family.</text>
</comment>
<dbReference type="GO" id="GO:0006351">
    <property type="term" value="P:DNA-templated transcription"/>
    <property type="evidence" value="ECO:0007669"/>
    <property type="project" value="TreeGrafter"/>
</dbReference>
<dbReference type="SUPFAM" id="SSF53850">
    <property type="entry name" value="Periplasmic binding protein-like II"/>
    <property type="match status" value="1"/>
</dbReference>
<dbReference type="Pfam" id="PF00126">
    <property type="entry name" value="HTH_1"/>
    <property type="match status" value="1"/>
</dbReference>
<dbReference type="InterPro" id="IPR005119">
    <property type="entry name" value="LysR_subst-bd"/>
</dbReference>
<dbReference type="Gene3D" id="3.40.190.10">
    <property type="entry name" value="Periplasmic binding protein-like II"/>
    <property type="match status" value="2"/>
</dbReference>
<evidence type="ECO:0000256" key="1">
    <source>
        <dbReference type="ARBA" id="ARBA00009437"/>
    </source>
</evidence>